<feature type="transmembrane region" description="Helical" evidence="1">
    <location>
        <begin position="72"/>
        <end position="95"/>
    </location>
</feature>
<keyword evidence="1" id="KW-1133">Transmembrane helix</keyword>
<keyword evidence="1" id="KW-0812">Transmembrane</keyword>
<name>A0A131YE67_RHIAP</name>
<keyword evidence="2" id="KW-0732">Signal</keyword>
<organism evidence="3">
    <name type="scientific">Rhipicephalus appendiculatus</name>
    <name type="common">Brown ear tick</name>
    <dbReference type="NCBI Taxonomy" id="34631"/>
    <lineage>
        <taxon>Eukaryota</taxon>
        <taxon>Metazoa</taxon>
        <taxon>Ecdysozoa</taxon>
        <taxon>Arthropoda</taxon>
        <taxon>Chelicerata</taxon>
        <taxon>Arachnida</taxon>
        <taxon>Acari</taxon>
        <taxon>Parasitiformes</taxon>
        <taxon>Ixodida</taxon>
        <taxon>Ixodoidea</taxon>
        <taxon>Ixodidae</taxon>
        <taxon>Rhipicephalinae</taxon>
        <taxon>Rhipicephalus</taxon>
        <taxon>Rhipicephalus</taxon>
    </lineage>
</organism>
<feature type="signal peptide" evidence="2">
    <location>
        <begin position="1"/>
        <end position="17"/>
    </location>
</feature>
<protein>
    <submittedName>
        <fullName evidence="3">Uncharacterized protein</fullName>
    </submittedName>
</protein>
<reference evidence="3" key="1">
    <citation type="journal article" date="2016" name="Ticks Tick Borne Dis.">
        <title>De novo assembly and annotation of the salivary gland transcriptome of Rhipicephalus appendiculatus male and female ticks during blood feeding.</title>
        <authorList>
            <person name="de Castro M.H."/>
            <person name="de Klerk D."/>
            <person name="Pienaar R."/>
            <person name="Latif A.A."/>
            <person name="Rees D.J."/>
            <person name="Mans B.J."/>
        </authorList>
    </citation>
    <scope>NUCLEOTIDE SEQUENCE</scope>
    <source>
        <tissue evidence="3">Salivary glands</tissue>
    </source>
</reference>
<feature type="chain" id="PRO_5007284886" evidence="2">
    <location>
        <begin position="18"/>
        <end position="96"/>
    </location>
</feature>
<sequence length="96" mass="10629">MTLVCVCVLTRAVPVLHVDDEFGCSLCPNKWSPADATVADNLVLCKRKNAAFRLVRMRRSSARALCTTQRSYVRNAVTAAAYAVIKLAFIAAYWFS</sequence>
<evidence type="ECO:0000313" key="3">
    <source>
        <dbReference type="EMBL" id="JAP76775.1"/>
    </source>
</evidence>
<proteinExistence type="predicted"/>
<dbReference type="EMBL" id="GEDV01011782">
    <property type="protein sequence ID" value="JAP76775.1"/>
    <property type="molecule type" value="Transcribed_RNA"/>
</dbReference>
<evidence type="ECO:0000256" key="1">
    <source>
        <dbReference type="SAM" id="Phobius"/>
    </source>
</evidence>
<dbReference type="AlphaFoldDB" id="A0A131YE67"/>
<evidence type="ECO:0000256" key="2">
    <source>
        <dbReference type="SAM" id="SignalP"/>
    </source>
</evidence>
<keyword evidence="1" id="KW-0472">Membrane</keyword>
<accession>A0A131YE67</accession>